<dbReference type="SUPFAM" id="SSF56112">
    <property type="entry name" value="Protein kinase-like (PK-like)"/>
    <property type="match status" value="1"/>
</dbReference>
<proteinExistence type="predicted"/>
<evidence type="ECO:0000313" key="3">
    <source>
        <dbReference type="Proteomes" id="UP000245683"/>
    </source>
</evidence>
<dbReference type="Proteomes" id="UP000245683">
    <property type="component" value="Unassembled WGS sequence"/>
</dbReference>
<evidence type="ECO:0000259" key="1">
    <source>
        <dbReference type="Pfam" id="PF01636"/>
    </source>
</evidence>
<dbReference type="Gene3D" id="1.20.58.840">
    <property type="match status" value="1"/>
</dbReference>
<organism evidence="2 3">
    <name type="scientific">Micromonospora globispora</name>
    <dbReference type="NCBI Taxonomy" id="1450148"/>
    <lineage>
        <taxon>Bacteria</taxon>
        <taxon>Bacillati</taxon>
        <taxon>Actinomycetota</taxon>
        <taxon>Actinomycetes</taxon>
        <taxon>Micromonosporales</taxon>
        <taxon>Micromonosporaceae</taxon>
        <taxon>Micromonospora</taxon>
    </lineage>
</organism>
<dbReference type="InterPro" id="IPR011009">
    <property type="entry name" value="Kinase-like_dom_sf"/>
</dbReference>
<name>A0A317JXA4_9ACTN</name>
<keyword evidence="3" id="KW-1185">Reference proteome</keyword>
<dbReference type="InterPro" id="IPR002575">
    <property type="entry name" value="Aminoglycoside_PTrfase"/>
</dbReference>
<dbReference type="Gene3D" id="1.10.510.10">
    <property type="entry name" value="Transferase(Phosphotransferase) domain 1"/>
    <property type="match status" value="1"/>
</dbReference>
<dbReference type="Pfam" id="PF01636">
    <property type="entry name" value="APH"/>
    <property type="match status" value="1"/>
</dbReference>
<feature type="domain" description="Aminoglycoside phosphotransferase" evidence="1">
    <location>
        <begin position="68"/>
        <end position="281"/>
    </location>
</feature>
<sequence length="347" mass="36938">MTGGDGVAVDDRLLGWVREDFGVTLESVRRVGYGADETAELWRAVDADGRVLAVKLSGGTPAGLVLSAYLAERGVPGIAAPLRTRDGDVCAVRDGRRLSVVPWVSDERALGGGMEVAHWRAYGRVLAAVHATVVTEELTRVLPAEDHTHRQVAARVRATDRAVAAVDDATADPFTREAAGRWRPVAGLLAGLLDRADALGAELRGRPVAHVVCHGDPHLGNVLLDVDGGVWLIDWDDAVLAPRERDLMFVRGGVLAFAPVTPRQQAAFFEGYGPVEPDPVRLAYHLTVRALDDIADWTRQAMDTGHDDADRVRALDIVRGLVTPVGLVSLARDALVGIGHSPASAAG</sequence>
<protein>
    <submittedName>
        <fullName evidence="2">Aminoglycoside phosphotransferase</fullName>
    </submittedName>
</protein>
<accession>A0A317JXA4</accession>
<dbReference type="EMBL" id="QGSV01000302">
    <property type="protein sequence ID" value="PWU44644.1"/>
    <property type="molecule type" value="Genomic_DNA"/>
</dbReference>
<dbReference type="AlphaFoldDB" id="A0A317JXA4"/>
<dbReference type="GO" id="GO:0016740">
    <property type="term" value="F:transferase activity"/>
    <property type="evidence" value="ECO:0007669"/>
    <property type="project" value="UniProtKB-KW"/>
</dbReference>
<keyword evidence="2" id="KW-0808">Transferase</keyword>
<dbReference type="OrthoDB" id="115252at2"/>
<evidence type="ECO:0000313" key="2">
    <source>
        <dbReference type="EMBL" id="PWU44644.1"/>
    </source>
</evidence>
<dbReference type="RefSeq" id="WP_109947003.1">
    <property type="nucleotide sequence ID" value="NZ_QGSV01000302.1"/>
</dbReference>
<gene>
    <name evidence="2" type="ORF">DLJ46_24905</name>
</gene>
<reference evidence="3" key="1">
    <citation type="submission" date="2018-05" db="EMBL/GenBank/DDBJ databases">
        <title>Micromonospora globispora sp. nov. and Micromonospora rugosa sp. nov., isolated from marine sediment.</title>
        <authorList>
            <person name="Carro L."/>
            <person name="Aysel V."/>
            <person name="Cetin D."/>
            <person name="Igual J.M."/>
            <person name="Klenk H.-P."/>
            <person name="Trujillo M.E."/>
            <person name="Sahin N."/>
        </authorList>
    </citation>
    <scope>NUCLEOTIDE SEQUENCE [LARGE SCALE GENOMIC DNA]</scope>
    <source>
        <strain evidence="3">S2904</strain>
    </source>
</reference>
<dbReference type="Gene3D" id="3.30.200.20">
    <property type="entry name" value="Phosphorylase Kinase, domain 1"/>
    <property type="match status" value="1"/>
</dbReference>
<comment type="caution">
    <text evidence="2">The sequence shown here is derived from an EMBL/GenBank/DDBJ whole genome shotgun (WGS) entry which is preliminary data.</text>
</comment>